<keyword evidence="1" id="KW-1133">Transmembrane helix</keyword>
<keyword evidence="3" id="KW-1185">Reference proteome</keyword>
<dbReference type="EMBL" id="FOSP01000034">
    <property type="protein sequence ID" value="SFL13864.1"/>
    <property type="molecule type" value="Genomic_DNA"/>
</dbReference>
<dbReference type="GO" id="GO:0043683">
    <property type="term" value="P:type IV pilus assembly"/>
    <property type="evidence" value="ECO:0007669"/>
    <property type="project" value="InterPro"/>
</dbReference>
<organism evidence="2 3">
    <name type="scientific">Nitrosomonas aestuarii</name>
    <dbReference type="NCBI Taxonomy" id="52441"/>
    <lineage>
        <taxon>Bacteria</taxon>
        <taxon>Pseudomonadati</taxon>
        <taxon>Pseudomonadota</taxon>
        <taxon>Betaproteobacteria</taxon>
        <taxon>Nitrosomonadales</taxon>
        <taxon>Nitrosomonadaceae</taxon>
        <taxon>Nitrosomonas</taxon>
    </lineage>
</organism>
<name>A0A1I4F7I5_9PROT</name>
<keyword evidence="1" id="KW-0812">Transmembrane</keyword>
<dbReference type="Proteomes" id="UP000199533">
    <property type="component" value="Unassembled WGS sequence"/>
</dbReference>
<dbReference type="Pfam" id="PF16732">
    <property type="entry name" value="ComP_DUS"/>
    <property type="match status" value="1"/>
</dbReference>
<proteinExistence type="predicted"/>
<dbReference type="PANTHER" id="PTHR30093:SF47">
    <property type="entry name" value="TYPE IV PILUS NON-CORE MINOR PILIN PILE"/>
    <property type="match status" value="1"/>
</dbReference>
<dbReference type="InterPro" id="IPR031982">
    <property type="entry name" value="PilE-like"/>
</dbReference>
<dbReference type="SUPFAM" id="SSF54523">
    <property type="entry name" value="Pili subunits"/>
    <property type="match status" value="1"/>
</dbReference>
<dbReference type="InterPro" id="IPR012902">
    <property type="entry name" value="N_methyl_site"/>
</dbReference>
<reference evidence="3" key="1">
    <citation type="submission" date="2016-10" db="EMBL/GenBank/DDBJ databases">
        <authorList>
            <person name="Varghese N."/>
            <person name="Submissions S."/>
        </authorList>
    </citation>
    <scope>NUCLEOTIDE SEQUENCE [LARGE SCALE GENOMIC DNA]</scope>
    <source>
        <strain evidence="3">Nm69</strain>
    </source>
</reference>
<dbReference type="STRING" id="52441.SAMN05216302_103422"/>
<sequence>MRLSMKSNRLTGFSLIELMIAIAIIGIIAAVALPSYQNYVRQSNRAVAKTILHENAQFMEQFYTENNRYDQNLAGNAVALPITQSPRTGAVQYNVTLQAVGNATFTLQAVPAGTMAGDVCGTLTLTNTGLQGAGGNVADCWNR</sequence>
<dbReference type="NCBIfam" id="TIGR02532">
    <property type="entry name" value="IV_pilin_GFxxxE"/>
    <property type="match status" value="1"/>
</dbReference>
<dbReference type="PANTHER" id="PTHR30093">
    <property type="entry name" value="GENERAL SECRETION PATHWAY PROTEIN G"/>
    <property type="match status" value="1"/>
</dbReference>
<keyword evidence="1" id="KW-0472">Membrane</keyword>
<evidence type="ECO:0000313" key="3">
    <source>
        <dbReference type="Proteomes" id="UP000199533"/>
    </source>
</evidence>
<dbReference type="Gene3D" id="3.30.700.10">
    <property type="entry name" value="Glycoprotein, Type 4 Pilin"/>
    <property type="match status" value="1"/>
</dbReference>
<dbReference type="OrthoDB" id="8592370at2"/>
<protein>
    <submittedName>
        <fullName evidence="2">Type IV pilus assembly protein PilE</fullName>
    </submittedName>
</protein>
<accession>A0A1I4F7I5</accession>
<feature type="transmembrane region" description="Helical" evidence="1">
    <location>
        <begin position="12"/>
        <end position="33"/>
    </location>
</feature>
<evidence type="ECO:0000256" key="1">
    <source>
        <dbReference type="SAM" id="Phobius"/>
    </source>
</evidence>
<dbReference type="AlphaFoldDB" id="A0A1I4F7I5"/>
<dbReference type="Pfam" id="PF07963">
    <property type="entry name" value="N_methyl"/>
    <property type="match status" value="1"/>
</dbReference>
<gene>
    <name evidence="2" type="ORF">SAMN05216302_103422</name>
</gene>
<dbReference type="PROSITE" id="PS00409">
    <property type="entry name" value="PROKAR_NTER_METHYL"/>
    <property type="match status" value="1"/>
</dbReference>
<dbReference type="InterPro" id="IPR045584">
    <property type="entry name" value="Pilin-like"/>
</dbReference>
<evidence type="ECO:0000313" key="2">
    <source>
        <dbReference type="EMBL" id="SFL13864.1"/>
    </source>
</evidence>